<sequence>MTISGSYSIKVPSQVQKVPFSVARPMNFEVKPKALDRMTITLGPQELGETEHWLYDFDLVLRTRDGQSIPAGRASVMSPPGEPANVSEVNVGTPGGAYEQECLKRVQTQLAHLGGTRAAELNTLADYINQFVRPGSPSSWRCADKLPGVVPTNLISACFRYSHWTIEAELRYLEPPTPALIALELGSPDGGLPYTLDIRTQQGAAISLDGPSRTTPYGYSELGGSVEGKLNGNSIRLFIALAKSFAQKSFSVSVWGRTYGSPTYGGSLVDHATAPMDLFFGSR</sequence>
<dbReference type="PATRIC" id="fig|1502723.3.peg.1750"/>
<organism evidence="1 2">
    <name type="scientific">Frankia torreyi</name>
    <dbReference type="NCBI Taxonomy" id="1856"/>
    <lineage>
        <taxon>Bacteria</taxon>
        <taxon>Bacillati</taxon>
        <taxon>Actinomycetota</taxon>
        <taxon>Actinomycetes</taxon>
        <taxon>Frankiales</taxon>
        <taxon>Frankiaceae</taxon>
        <taxon>Frankia</taxon>
    </lineage>
</organism>
<reference evidence="1 2" key="2">
    <citation type="journal article" date="2016" name="Genome Announc.">
        <title>Permanent Draft Genome Sequences for Two Variants of Frankia sp. Strain CpI1, the First Frankia Strain Isolated from Root Nodules of Comptonia peregrina.</title>
        <authorList>
            <person name="Oshone R."/>
            <person name="Hurst S.G.IV."/>
            <person name="Abebe-Akele F."/>
            <person name="Simpson S."/>
            <person name="Morris K."/>
            <person name="Thomas W.K."/>
            <person name="Tisa L.S."/>
        </authorList>
    </citation>
    <scope>NUCLEOTIDE SEQUENCE [LARGE SCALE GENOMIC DNA]</scope>
    <source>
        <strain evidence="2">CpI1-S</strain>
    </source>
</reference>
<evidence type="ECO:0000313" key="2">
    <source>
        <dbReference type="Proteomes" id="UP000032545"/>
    </source>
</evidence>
<evidence type="ECO:0000313" key="1">
    <source>
        <dbReference type="EMBL" id="KJE23030.1"/>
    </source>
</evidence>
<name>A0A0D8BG39_9ACTN</name>
<dbReference type="Proteomes" id="UP000032545">
    <property type="component" value="Unassembled WGS sequence"/>
</dbReference>
<accession>A0A0D8BG39</accession>
<reference evidence="2" key="1">
    <citation type="submission" date="2015-02" db="EMBL/GenBank/DDBJ databases">
        <title>Draft Genome of Frankia sp. CpI1-S.</title>
        <authorList>
            <person name="Oshone R.T."/>
            <person name="Ngom M."/>
            <person name="Ghodhbane-Gtari F."/>
            <person name="Gtari M."/>
            <person name="Morris K."/>
            <person name="Thomas K."/>
            <person name="Sen A."/>
            <person name="Tisa L.S."/>
        </authorList>
    </citation>
    <scope>NUCLEOTIDE SEQUENCE [LARGE SCALE GENOMIC DNA]</scope>
    <source>
        <strain evidence="2">CpI1-S</strain>
    </source>
</reference>
<dbReference type="EMBL" id="JYFN01000017">
    <property type="protein sequence ID" value="KJE23030.1"/>
    <property type="molecule type" value="Genomic_DNA"/>
</dbReference>
<gene>
    <name evidence="1" type="ORF">FF36_02632</name>
</gene>
<comment type="caution">
    <text evidence="1">The sequence shown here is derived from an EMBL/GenBank/DDBJ whole genome shotgun (WGS) entry which is preliminary data.</text>
</comment>
<dbReference type="AlphaFoldDB" id="A0A0D8BG39"/>
<keyword evidence="2" id="KW-1185">Reference proteome</keyword>
<proteinExistence type="predicted"/>
<protein>
    <submittedName>
        <fullName evidence="1">Uncharacterized protein</fullName>
    </submittedName>
</protein>